<dbReference type="AlphaFoldDB" id="A0A1T4YB88"/>
<dbReference type="EMBL" id="FUYG01000007">
    <property type="protein sequence ID" value="SKA99026.1"/>
    <property type="molecule type" value="Genomic_DNA"/>
</dbReference>
<keyword evidence="1" id="KW-1133">Transmembrane helix</keyword>
<feature type="transmembrane region" description="Helical" evidence="1">
    <location>
        <begin position="28"/>
        <end position="53"/>
    </location>
</feature>
<proteinExistence type="predicted"/>
<organism evidence="3 4">
    <name type="scientific">Agreia bicolorata</name>
    <dbReference type="NCBI Taxonomy" id="110935"/>
    <lineage>
        <taxon>Bacteria</taxon>
        <taxon>Bacillati</taxon>
        <taxon>Actinomycetota</taxon>
        <taxon>Actinomycetes</taxon>
        <taxon>Micrococcales</taxon>
        <taxon>Microbacteriaceae</taxon>
        <taxon>Agreia</taxon>
    </lineage>
</organism>
<name>A0A1T4YB88_9MICO</name>
<feature type="transmembrane region" description="Helical" evidence="1">
    <location>
        <begin position="65"/>
        <end position="93"/>
    </location>
</feature>
<gene>
    <name evidence="3" type="ORF">SAMN06295879_2654</name>
</gene>
<dbReference type="Pfam" id="PF13828">
    <property type="entry name" value="DUF4190"/>
    <property type="match status" value="1"/>
</dbReference>
<protein>
    <recommendedName>
        <fullName evidence="2">DUF4190 domain-containing protein</fullName>
    </recommendedName>
</protein>
<keyword evidence="1" id="KW-0472">Membrane</keyword>
<evidence type="ECO:0000313" key="3">
    <source>
        <dbReference type="EMBL" id="SKA99026.1"/>
    </source>
</evidence>
<dbReference type="Proteomes" id="UP000189735">
    <property type="component" value="Unassembled WGS sequence"/>
</dbReference>
<keyword evidence="1" id="KW-0812">Transmembrane</keyword>
<dbReference type="InterPro" id="IPR025241">
    <property type="entry name" value="DUF4190"/>
</dbReference>
<reference evidence="4" key="1">
    <citation type="submission" date="2017-02" db="EMBL/GenBank/DDBJ databases">
        <authorList>
            <person name="Varghese N."/>
            <person name="Submissions S."/>
        </authorList>
    </citation>
    <scope>NUCLEOTIDE SEQUENCE [LARGE SCALE GENOMIC DNA]</scope>
    <source>
        <strain evidence="4">VKM Ac-2052</strain>
    </source>
</reference>
<sequence length="100" mass="10635">MIADDADSLPSGNVWTMDAYPENPRTNVLSIITLVTSILGFAIVPIILGHISLGQIRRTQEQGRVMAIIGLVIGYLTLLGYLIATAVAVIIFVNHGMSGA</sequence>
<evidence type="ECO:0000313" key="4">
    <source>
        <dbReference type="Proteomes" id="UP000189735"/>
    </source>
</evidence>
<evidence type="ECO:0000256" key="1">
    <source>
        <dbReference type="SAM" id="Phobius"/>
    </source>
</evidence>
<accession>A0A1T4YB88</accession>
<feature type="domain" description="DUF4190" evidence="2">
    <location>
        <begin position="29"/>
        <end position="83"/>
    </location>
</feature>
<evidence type="ECO:0000259" key="2">
    <source>
        <dbReference type="Pfam" id="PF13828"/>
    </source>
</evidence>